<evidence type="ECO:0000256" key="12">
    <source>
        <dbReference type="RuleBase" id="RU367121"/>
    </source>
</evidence>
<evidence type="ECO:0000256" key="5">
    <source>
        <dbReference type="ARBA" id="ARBA00012312"/>
    </source>
</evidence>
<name>A0AAN8YX97_9MAGN</name>
<keyword evidence="6 12" id="KW-0285">Flavoprotein</keyword>
<organism evidence="15 16">
    <name type="scientific">Dillenia turbinata</name>
    <dbReference type="NCBI Taxonomy" id="194707"/>
    <lineage>
        <taxon>Eukaryota</taxon>
        <taxon>Viridiplantae</taxon>
        <taxon>Streptophyta</taxon>
        <taxon>Embryophyta</taxon>
        <taxon>Tracheophyta</taxon>
        <taxon>Spermatophyta</taxon>
        <taxon>Magnoliopsida</taxon>
        <taxon>eudicotyledons</taxon>
        <taxon>Gunneridae</taxon>
        <taxon>Pentapetalae</taxon>
        <taxon>Dilleniales</taxon>
        <taxon>Dilleniaceae</taxon>
        <taxon>Dillenia</taxon>
    </lineage>
</organism>
<evidence type="ECO:0000256" key="3">
    <source>
        <dbReference type="ARBA" id="ARBA00005018"/>
    </source>
</evidence>
<dbReference type="InterPro" id="IPR006076">
    <property type="entry name" value="FAD-dep_OxRdtase"/>
</dbReference>
<dbReference type="Pfam" id="PF01266">
    <property type="entry name" value="DAO"/>
    <property type="match status" value="1"/>
</dbReference>
<feature type="domain" description="Squalene epoxidase" evidence="14">
    <location>
        <begin position="196"/>
        <end position="467"/>
    </location>
</feature>
<evidence type="ECO:0000256" key="8">
    <source>
        <dbReference type="ARBA" id="ARBA00022827"/>
    </source>
</evidence>
<evidence type="ECO:0000256" key="2">
    <source>
        <dbReference type="ARBA" id="ARBA00004141"/>
    </source>
</evidence>
<accession>A0AAN8YX97</accession>
<comment type="subcellular location">
    <subcellularLocation>
        <location evidence="2 12">Membrane</location>
        <topology evidence="2 12">Multi-pass membrane protein</topology>
    </subcellularLocation>
</comment>
<reference evidence="15 16" key="1">
    <citation type="submission" date="2023-12" db="EMBL/GenBank/DDBJ databases">
        <title>A high-quality genome assembly for Dillenia turbinata (Dilleniales).</title>
        <authorList>
            <person name="Chanderbali A."/>
        </authorList>
    </citation>
    <scope>NUCLEOTIDE SEQUENCE [LARGE SCALE GENOMIC DNA]</scope>
    <source>
        <strain evidence="15">LSX21</strain>
        <tissue evidence="15">Leaf</tissue>
    </source>
</reference>
<evidence type="ECO:0000313" key="16">
    <source>
        <dbReference type="Proteomes" id="UP001370490"/>
    </source>
</evidence>
<dbReference type="GO" id="GO:0016126">
    <property type="term" value="P:sterol biosynthetic process"/>
    <property type="evidence" value="ECO:0007669"/>
    <property type="project" value="UniProtKB-UniRule"/>
</dbReference>
<evidence type="ECO:0000256" key="7">
    <source>
        <dbReference type="ARBA" id="ARBA00022692"/>
    </source>
</evidence>
<dbReference type="InterPro" id="IPR013698">
    <property type="entry name" value="Squalene_epoxidase"/>
</dbReference>
<evidence type="ECO:0000259" key="13">
    <source>
        <dbReference type="Pfam" id="PF01266"/>
    </source>
</evidence>
<dbReference type="EMBL" id="JBAMMX010000024">
    <property type="protein sequence ID" value="KAK6916262.1"/>
    <property type="molecule type" value="Genomic_DNA"/>
</dbReference>
<dbReference type="EC" id="1.14.14.17" evidence="5 12"/>
<evidence type="ECO:0000256" key="4">
    <source>
        <dbReference type="ARBA" id="ARBA00008802"/>
    </source>
</evidence>
<evidence type="ECO:0000259" key="14">
    <source>
        <dbReference type="Pfam" id="PF08491"/>
    </source>
</evidence>
<evidence type="ECO:0000256" key="1">
    <source>
        <dbReference type="ARBA" id="ARBA00001974"/>
    </source>
</evidence>
<dbReference type="GO" id="GO:0004506">
    <property type="term" value="F:squalene monooxygenase activity"/>
    <property type="evidence" value="ECO:0007669"/>
    <property type="project" value="UniProtKB-UniRule"/>
</dbReference>
<dbReference type="Gene3D" id="3.50.50.60">
    <property type="entry name" value="FAD/NAD(P)-binding domain"/>
    <property type="match status" value="1"/>
</dbReference>
<evidence type="ECO:0000256" key="10">
    <source>
        <dbReference type="ARBA" id="ARBA00023002"/>
    </source>
</evidence>
<protein>
    <recommendedName>
        <fullName evidence="5 12">Squalene monooxygenase</fullName>
        <ecNumber evidence="5 12">1.14.14.17</ecNumber>
    </recommendedName>
</protein>
<keyword evidence="11 12" id="KW-0472">Membrane</keyword>
<comment type="catalytic activity">
    <reaction evidence="12">
        <text>squalene + reduced [NADPH--hemoprotein reductase] + O2 = (S)-2,3-epoxysqualene + oxidized [NADPH--hemoprotein reductase] + H2O + H(+)</text>
        <dbReference type="Rhea" id="RHEA:25282"/>
        <dbReference type="Rhea" id="RHEA-COMP:11964"/>
        <dbReference type="Rhea" id="RHEA-COMP:11965"/>
        <dbReference type="ChEBI" id="CHEBI:15377"/>
        <dbReference type="ChEBI" id="CHEBI:15378"/>
        <dbReference type="ChEBI" id="CHEBI:15379"/>
        <dbReference type="ChEBI" id="CHEBI:15440"/>
        <dbReference type="ChEBI" id="CHEBI:15441"/>
        <dbReference type="ChEBI" id="CHEBI:57618"/>
        <dbReference type="ChEBI" id="CHEBI:58210"/>
        <dbReference type="EC" id="1.14.14.17"/>
    </reaction>
</comment>
<sequence length="512" mass="55814">MEKMNQYIVGVVGMYLFAVIFLYSMVGKRRNREPRAINGDGETIKRSVNGDECQSEKIGDTDVIIVGAGVAGAALAHTLAKDGRKVHVIERDLSESDRIVGELLQPGGYLKLIELGIQDCVNEIDAQKVYGYAVYKDGRNTRLSYPLENFHPDEEDFTTVVLFNACDKRLLLFQKNGTVKGVQYKTENGEELTANAPLTIVCDGCSSNLRRFLCKPKVDVPSCFVGLVLNCQLPYANHGHVILADPSPILFYPISSTEVRCLVDVPGTKVPSIANGEMAHYLKFVVAPQIPPELYDAFIAAIDKGNIRTMQNRSMQAAPQPTPGALLMGDAFNMRHPLTGGGMTVALSDIVVLRNLLRPLGDLNDASGLCKYLESFYTLRKPVASTINTLAGALYKVFSASPDEARKEMRQACFEYLSLGGVCSTGPVSLLSGLNPRPLSLVGHFFAVAVYGVGRLVLPYPSPRRIWIGVRVITGASGIIFPIIKAEGVRQMFFPVEQGASTINVLACALYK</sequence>
<dbReference type="GO" id="GO:0005783">
    <property type="term" value="C:endoplasmic reticulum"/>
    <property type="evidence" value="ECO:0007669"/>
    <property type="project" value="TreeGrafter"/>
</dbReference>
<proteinExistence type="inferred from homology"/>
<feature type="domain" description="FAD dependent oxidoreductase" evidence="13">
    <location>
        <begin position="62"/>
        <end position="92"/>
    </location>
</feature>
<keyword evidence="10 12" id="KW-0560">Oxidoreductase</keyword>
<evidence type="ECO:0000256" key="11">
    <source>
        <dbReference type="ARBA" id="ARBA00023136"/>
    </source>
</evidence>
<evidence type="ECO:0000256" key="9">
    <source>
        <dbReference type="ARBA" id="ARBA00022989"/>
    </source>
</evidence>
<comment type="pathway">
    <text evidence="3">Terpene metabolism; lanosterol biosynthesis; lanosterol from farnesyl diphosphate: step 2/3.</text>
</comment>
<dbReference type="GO" id="GO:0050660">
    <property type="term" value="F:flavin adenine dinucleotide binding"/>
    <property type="evidence" value="ECO:0007669"/>
    <property type="project" value="UniProtKB-UniRule"/>
</dbReference>
<dbReference type="PANTHER" id="PTHR10835">
    <property type="entry name" value="SQUALENE MONOOXYGENASE"/>
    <property type="match status" value="1"/>
</dbReference>
<comment type="function">
    <text evidence="12">Catalyzes the stereospecific oxidation of squalene to (S)-2,3-epoxysqualene, and is considered to be a rate-limiting enzyme in steroid biosynthesis.</text>
</comment>
<keyword evidence="9 12" id="KW-1133">Transmembrane helix</keyword>
<dbReference type="GO" id="GO:0016020">
    <property type="term" value="C:membrane"/>
    <property type="evidence" value="ECO:0007669"/>
    <property type="project" value="UniProtKB-SubCell"/>
</dbReference>
<dbReference type="AlphaFoldDB" id="A0AAN8YX97"/>
<dbReference type="InterPro" id="IPR036188">
    <property type="entry name" value="FAD/NAD-bd_sf"/>
</dbReference>
<feature type="transmembrane region" description="Helical" evidence="12">
    <location>
        <begin position="6"/>
        <end position="26"/>
    </location>
</feature>
<dbReference type="SUPFAM" id="SSF51905">
    <property type="entry name" value="FAD/NAD(P)-binding domain"/>
    <property type="match status" value="1"/>
</dbReference>
<evidence type="ECO:0000313" key="15">
    <source>
        <dbReference type="EMBL" id="KAK6916262.1"/>
    </source>
</evidence>
<dbReference type="Proteomes" id="UP001370490">
    <property type="component" value="Unassembled WGS sequence"/>
</dbReference>
<dbReference type="PRINTS" id="PR00420">
    <property type="entry name" value="RNGMNOXGNASE"/>
</dbReference>
<feature type="non-terminal residue" evidence="15">
    <location>
        <position position="512"/>
    </location>
</feature>
<comment type="caution">
    <text evidence="15">The sequence shown here is derived from an EMBL/GenBank/DDBJ whole genome shotgun (WGS) entry which is preliminary data.</text>
</comment>
<keyword evidence="8 12" id="KW-0274">FAD</keyword>
<keyword evidence="7 12" id="KW-0812">Transmembrane</keyword>
<keyword evidence="16" id="KW-1185">Reference proteome</keyword>
<gene>
    <name evidence="15" type="ORF">RJ641_019123</name>
</gene>
<dbReference type="Pfam" id="PF08491">
    <property type="entry name" value="SE"/>
    <property type="match status" value="1"/>
</dbReference>
<comment type="cofactor">
    <cofactor evidence="1 12">
        <name>FAD</name>
        <dbReference type="ChEBI" id="CHEBI:57692"/>
    </cofactor>
</comment>
<comment type="caution">
    <text evidence="12">Lacks conserved residue(s) required for the propagation of feature annotation.</text>
</comment>
<comment type="similarity">
    <text evidence="4 12">Belongs to the squalene monooxygenase family.</text>
</comment>
<dbReference type="InterPro" id="IPR040125">
    <property type="entry name" value="Squalene_monox"/>
</dbReference>
<dbReference type="PANTHER" id="PTHR10835:SF0">
    <property type="entry name" value="SQUALENE MONOOXYGENASE"/>
    <property type="match status" value="1"/>
</dbReference>
<evidence type="ECO:0000256" key="6">
    <source>
        <dbReference type="ARBA" id="ARBA00022630"/>
    </source>
</evidence>